<name>A0AAE8MJK4_9HYPO</name>
<dbReference type="AlphaFoldDB" id="A0AAE8MJK4"/>
<protein>
    <submittedName>
        <fullName evidence="1">Uncharacterized protein</fullName>
    </submittedName>
</protein>
<accession>A0AAE8MJK4</accession>
<evidence type="ECO:0000313" key="1">
    <source>
        <dbReference type="EMBL" id="SPJ87822.1"/>
    </source>
</evidence>
<dbReference type="Proteomes" id="UP001187734">
    <property type="component" value="Unassembled WGS sequence"/>
</dbReference>
<gene>
    <name evidence="1" type="ORF">FTOL_12291</name>
</gene>
<evidence type="ECO:0000313" key="2">
    <source>
        <dbReference type="Proteomes" id="UP001187734"/>
    </source>
</evidence>
<reference evidence="1" key="1">
    <citation type="submission" date="2018-03" db="EMBL/GenBank/DDBJ databases">
        <authorList>
            <person name="Guldener U."/>
        </authorList>
    </citation>
    <scope>NUCLEOTIDE SEQUENCE</scope>
</reference>
<proteinExistence type="predicted"/>
<comment type="caution">
    <text evidence="1">The sequence shown here is derived from an EMBL/GenBank/DDBJ whole genome shotgun (WGS) entry which is preliminary data.</text>
</comment>
<keyword evidence="2" id="KW-1185">Reference proteome</keyword>
<organism evidence="1 2">
    <name type="scientific">Fusarium torulosum</name>
    <dbReference type="NCBI Taxonomy" id="33205"/>
    <lineage>
        <taxon>Eukaryota</taxon>
        <taxon>Fungi</taxon>
        <taxon>Dikarya</taxon>
        <taxon>Ascomycota</taxon>
        <taxon>Pezizomycotina</taxon>
        <taxon>Sordariomycetes</taxon>
        <taxon>Hypocreomycetidae</taxon>
        <taxon>Hypocreales</taxon>
        <taxon>Nectriaceae</taxon>
        <taxon>Fusarium</taxon>
    </lineage>
</organism>
<sequence>MWGEAKDFIISLRSTEIASKDRDENLWDSMAKKAIKATYIIGLLGYYGAENMAWLNKRGVFKWSDKTESKLSMWSLRGWGVFVFAEMAQLLHDRSMRMRAGEEQDADEKTAWRKKLVQVVLWGPLTMHWTTEGGLFPEVIASFFSAYVEFITVQGLWKDTA</sequence>
<dbReference type="EMBL" id="ONZP01000574">
    <property type="protein sequence ID" value="SPJ87822.1"/>
    <property type="molecule type" value="Genomic_DNA"/>
</dbReference>